<keyword evidence="2 5" id="KW-0812">Transmembrane</keyword>
<reference evidence="7 8" key="1">
    <citation type="submission" date="2015-09" db="EMBL/GenBank/DDBJ databases">
        <title>Genome sequence of Oxobacter pfennigii DSM 3222.</title>
        <authorList>
            <person name="Poehlein A."/>
            <person name="Bengelsdorf F.R."/>
            <person name="Schiel-Bengelsdorf B."/>
            <person name="Duerre P."/>
            <person name="Daniel R."/>
        </authorList>
    </citation>
    <scope>NUCLEOTIDE SEQUENCE [LARGE SCALE GENOMIC DNA]</scope>
    <source>
        <strain evidence="7 8">DSM 3222</strain>
    </source>
</reference>
<dbReference type="PROSITE" id="PS51012">
    <property type="entry name" value="ABC_TM2"/>
    <property type="match status" value="1"/>
</dbReference>
<dbReference type="InterPro" id="IPR013525">
    <property type="entry name" value="ABC2_TM"/>
</dbReference>
<dbReference type="PANTHER" id="PTHR43027">
    <property type="entry name" value="DOXORUBICIN RESISTANCE ABC TRANSPORTER PERMEASE PROTEIN DRRC-RELATED"/>
    <property type="match status" value="1"/>
</dbReference>
<dbReference type="GO" id="GO:0140359">
    <property type="term" value="F:ABC-type transporter activity"/>
    <property type="evidence" value="ECO:0007669"/>
    <property type="project" value="InterPro"/>
</dbReference>
<keyword evidence="4 5" id="KW-0472">Membrane</keyword>
<dbReference type="AlphaFoldDB" id="A0A0P9AFW2"/>
<feature type="transmembrane region" description="Helical" evidence="5">
    <location>
        <begin position="82"/>
        <end position="104"/>
    </location>
</feature>
<feature type="domain" description="ABC transmembrane type-2" evidence="6">
    <location>
        <begin position="3"/>
        <end position="231"/>
    </location>
</feature>
<comment type="caution">
    <text evidence="7">The sequence shown here is derived from an EMBL/GenBank/DDBJ whole genome shotgun (WGS) entry which is preliminary data.</text>
</comment>
<dbReference type="Pfam" id="PF12698">
    <property type="entry name" value="ABC2_membrane_3"/>
    <property type="match status" value="1"/>
</dbReference>
<evidence type="ECO:0000256" key="4">
    <source>
        <dbReference type="ARBA" id="ARBA00023136"/>
    </source>
</evidence>
<dbReference type="STRING" id="36849.OXPF_24250"/>
<feature type="transmembrane region" description="Helical" evidence="5">
    <location>
        <begin position="41"/>
        <end position="61"/>
    </location>
</feature>
<evidence type="ECO:0000256" key="2">
    <source>
        <dbReference type="ARBA" id="ARBA00022692"/>
    </source>
</evidence>
<dbReference type="OrthoDB" id="266913at2"/>
<feature type="transmembrane region" description="Helical" evidence="5">
    <location>
        <begin position="206"/>
        <end position="228"/>
    </location>
</feature>
<evidence type="ECO:0000256" key="5">
    <source>
        <dbReference type="SAM" id="Phobius"/>
    </source>
</evidence>
<comment type="subcellular location">
    <subcellularLocation>
        <location evidence="1">Membrane</location>
        <topology evidence="1">Multi-pass membrane protein</topology>
    </subcellularLocation>
</comment>
<dbReference type="InterPro" id="IPR052902">
    <property type="entry name" value="ABC-2_transporter"/>
</dbReference>
<dbReference type="GO" id="GO:0016020">
    <property type="term" value="C:membrane"/>
    <property type="evidence" value="ECO:0007669"/>
    <property type="project" value="UniProtKB-SubCell"/>
</dbReference>
<organism evidence="7 8">
    <name type="scientific">Oxobacter pfennigii</name>
    <dbReference type="NCBI Taxonomy" id="36849"/>
    <lineage>
        <taxon>Bacteria</taxon>
        <taxon>Bacillati</taxon>
        <taxon>Bacillota</taxon>
        <taxon>Clostridia</taxon>
        <taxon>Eubacteriales</taxon>
        <taxon>Clostridiaceae</taxon>
        <taxon>Oxobacter</taxon>
    </lineage>
</organism>
<dbReference type="EMBL" id="LKET01000032">
    <property type="protein sequence ID" value="KPU44257.1"/>
    <property type="molecule type" value="Genomic_DNA"/>
</dbReference>
<dbReference type="RefSeq" id="WP_054875440.1">
    <property type="nucleotide sequence ID" value="NZ_LKET01000032.1"/>
</dbReference>
<evidence type="ECO:0000259" key="6">
    <source>
        <dbReference type="PROSITE" id="PS51012"/>
    </source>
</evidence>
<proteinExistence type="predicted"/>
<evidence type="ECO:0000256" key="1">
    <source>
        <dbReference type="ARBA" id="ARBA00004141"/>
    </source>
</evidence>
<keyword evidence="3 5" id="KW-1133">Transmembrane helix</keyword>
<evidence type="ECO:0000313" key="7">
    <source>
        <dbReference type="EMBL" id="KPU44257.1"/>
    </source>
</evidence>
<name>A0A0P9AFW2_9CLOT</name>
<feature type="transmembrane region" description="Helical" evidence="5">
    <location>
        <begin position="150"/>
        <end position="169"/>
    </location>
</feature>
<dbReference type="InterPro" id="IPR047817">
    <property type="entry name" value="ABC2_TM_bact-type"/>
</dbReference>
<protein>
    <submittedName>
        <fullName evidence="7">ABC-2 family transporter protein</fullName>
    </submittedName>
</protein>
<dbReference type="PANTHER" id="PTHR43027:SF1">
    <property type="entry name" value="DOXORUBICIN RESISTANCE ABC TRANSPORTER PERMEASE PROTEIN DRRC-RELATED"/>
    <property type="match status" value="1"/>
</dbReference>
<feature type="transmembrane region" description="Helical" evidence="5">
    <location>
        <begin position="116"/>
        <end position="138"/>
    </location>
</feature>
<dbReference type="Proteomes" id="UP000050326">
    <property type="component" value="Unassembled WGS sequence"/>
</dbReference>
<sequence>MWEDAYQSVMEAWKYKVPISVTAVTQNNSSAEGYDSLKHSMIGFSLFFSMYTMVFGIGTILSDRQYKTWQRMLISPVSKFSILGGTMVVAYLTGAIQMGVLILAGKYLLNIDWGNSMAGILMLAGAFVFTVTSMGLMLSGIVKTHEQLSSISPVVLTSTSMLGGCMWPLEIVSNKILLFLAELTPQKWAMQGMESIASKGMGFEAAVLPTIVLIAMGTLFFAAGVKLLKFE</sequence>
<evidence type="ECO:0000256" key="3">
    <source>
        <dbReference type="ARBA" id="ARBA00022989"/>
    </source>
</evidence>
<evidence type="ECO:0000313" key="8">
    <source>
        <dbReference type="Proteomes" id="UP000050326"/>
    </source>
</evidence>
<accession>A0A0P9AFW2</accession>
<gene>
    <name evidence="7" type="ORF">OXPF_24250</name>
</gene>
<keyword evidence="8" id="KW-1185">Reference proteome</keyword>